<dbReference type="NCBIfam" id="TIGR04183">
    <property type="entry name" value="Por_Secre_tail"/>
    <property type="match status" value="1"/>
</dbReference>
<dbReference type="InterPro" id="IPR025965">
    <property type="entry name" value="FlgD/Vpr_Ig-like"/>
</dbReference>
<keyword evidence="4" id="KW-1185">Reference proteome</keyword>
<evidence type="ECO:0000256" key="1">
    <source>
        <dbReference type="SAM" id="SignalP"/>
    </source>
</evidence>
<dbReference type="Proteomes" id="UP001593833">
    <property type="component" value="Unassembled WGS sequence"/>
</dbReference>
<gene>
    <name evidence="3" type="ORF">ACFL6M_05115</name>
</gene>
<dbReference type="Pfam" id="PF13860">
    <property type="entry name" value="FlgD_ig"/>
    <property type="match status" value="1"/>
</dbReference>
<feature type="signal peptide" evidence="1">
    <location>
        <begin position="1"/>
        <end position="31"/>
    </location>
</feature>
<feature type="chain" id="PRO_5046005353" evidence="1">
    <location>
        <begin position="32"/>
        <end position="194"/>
    </location>
</feature>
<keyword evidence="1" id="KW-0732">Signal</keyword>
<dbReference type="InterPro" id="IPR026444">
    <property type="entry name" value="Secre_tail"/>
</dbReference>
<evidence type="ECO:0000313" key="4">
    <source>
        <dbReference type="Proteomes" id="UP001593833"/>
    </source>
</evidence>
<reference evidence="3 4" key="1">
    <citation type="submission" date="2024-09" db="EMBL/GenBank/DDBJ databases">
        <authorList>
            <person name="D'Angelo T."/>
        </authorList>
    </citation>
    <scope>NUCLEOTIDE SEQUENCE [LARGE SCALE GENOMIC DNA]</scope>
    <source>
        <strain evidence="3">SAG AM-320-E07</strain>
    </source>
</reference>
<comment type="caution">
    <text evidence="3">The sequence shown here is derived from an EMBL/GenBank/DDBJ whole genome shotgun (WGS) entry which is preliminary data.</text>
</comment>
<accession>A0ABV6YKV3</accession>
<evidence type="ECO:0000259" key="2">
    <source>
        <dbReference type="Pfam" id="PF13860"/>
    </source>
</evidence>
<protein>
    <submittedName>
        <fullName evidence="3">FlgD immunoglobulin-like domain containing protein</fullName>
    </submittedName>
</protein>
<feature type="domain" description="FlgD/Vpr Ig-like" evidence="2">
    <location>
        <begin position="127"/>
        <end position="177"/>
    </location>
</feature>
<sequence>MNVGVVRPLWAATILAAAVVMAFTSPLVSHAQEEQALIIHQVGGEQSVYFLPGIERLSFEDDTLVVMSDGGVDTYPTENITRIEFELNFSDVQDPEGAAAIVKALHLFQNQPNPFSPETRIEFDFPQAGPVELAIYSVNGRLIRKLLDEERTAGSHSATWDGKDDAGKKVASGVYFYGLTAPGIKESRQMILLP</sequence>
<organism evidence="3 4">
    <name type="scientific">Eiseniibacteriota bacterium</name>
    <dbReference type="NCBI Taxonomy" id="2212470"/>
    <lineage>
        <taxon>Bacteria</taxon>
        <taxon>Candidatus Eiseniibacteriota</taxon>
    </lineage>
</organism>
<dbReference type="EMBL" id="JBHPKH010000055">
    <property type="protein sequence ID" value="MFC1572962.1"/>
    <property type="molecule type" value="Genomic_DNA"/>
</dbReference>
<proteinExistence type="predicted"/>
<dbReference type="Gene3D" id="2.60.40.4070">
    <property type="match status" value="1"/>
</dbReference>
<evidence type="ECO:0000313" key="3">
    <source>
        <dbReference type="EMBL" id="MFC1572962.1"/>
    </source>
</evidence>
<name>A0ABV6YKV3_UNCEI</name>